<reference evidence="1 2" key="1">
    <citation type="submission" date="2019-09" db="EMBL/GenBank/DDBJ databases">
        <title>Draft genome sequence of Bacillus sp. JC-7.</title>
        <authorList>
            <person name="Tanaka N."/>
            <person name="Shiwa Y."/>
            <person name="Fujita N."/>
            <person name="Tanasupawat S."/>
        </authorList>
    </citation>
    <scope>NUCLEOTIDE SEQUENCE [LARGE SCALE GENOMIC DNA]</scope>
    <source>
        <strain evidence="1 2">JC-7</strain>
    </source>
</reference>
<keyword evidence="2" id="KW-1185">Reference proteome</keyword>
<protein>
    <submittedName>
        <fullName evidence="1">Uncharacterized protein</fullName>
    </submittedName>
</protein>
<evidence type="ECO:0000313" key="1">
    <source>
        <dbReference type="EMBL" id="GER70249.1"/>
    </source>
</evidence>
<comment type="caution">
    <text evidence="1">The sequence shown here is derived from an EMBL/GenBank/DDBJ whole genome shotgun (WGS) entry which is preliminary data.</text>
</comment>
<dbReference type="EMBL" id="BKZQ01000017">
    <property type="protein sequence ID" value="GER70249.1"/>
    <property type="molecule type" value="Genomic_DNA"/>
</dbReference>
<dbReference type="RefSeq" id="WP_308694295.1">
    <property type="nucleotide sequence ID" value="NZ_BKZQ01000017.1"/>
</dbReference>
<dbReference type="AlphaFoldDB" id="A0A5J4JFJ5"/>
<name>A0A5J4JFJ5_9BACI</name>
<dbReference type="InterPro" id="IPR029063">
    <property type="entry name" value="SAM-dependent_MTases_sf"/>
</dbReference>
<gene>
    <name evidence="1" type="ORF">BpJC7_15520</name>
</gene>
<dbReference type="Gene3D" id="3.40.50.150">
    <property type="entry name" value="Vaccinia Virus protein VP39"/>
    <property type="match status" value="1"/>
</dbReference>
<organism evidence="1 2">
    <name type="scientific">Weizmannia acidilactici</name>
    <dbReference type="NCBI Taxonomy" id="2607726"/>
    <lineage>
        <taxon>Bacteria</taxon>
        <taxon>Bacillati</taxon>
        <taxon>Bacillota</taxon>
        <taxon>Bacilli</taxon>
        <taxon>Bacillales</taxon>
        <taxon>Bacillaceae</taxon>
        <taxon>Heyndrickxia</taxon>
    </lineage>
</organism>
<evidence type="ECO:0000313" key="2">
    <source>
        <dbReference type="Proteomes" id="UP000391919"/>
    </source>
</evidence>
<proteinExistence type="predicted"/>
<dbReference type="Proteomes" id="UP000391919">
    <property type="component" value="Unassembled WGS sequence"/>
</dbReference>
<accession>A0A5J4JFJ5</accession>
<sequence>MTEFGGKGNVETITNAIIQQIKVAGFDFKVEQFPWFYPSIGEYATLMEKAGFRVTFAMHFDRPTPLNGDEGLKNWITMFCPRLFDGIPVHTKDEMISNTKKQLKDVLFKDGQWIADYKRIRVNGIKP</sequence>